<keyword evidence="1" id="KW-0472">Membrane</keyword>
<sequence>MKTHKWSKLMLVLGLVCNVLSTKAQFRESPADSTQYARIYVYRPFTFSAVLLGFGIRKDEQKLFKLRNHSAHEIRVYRAGSVLLSAKSPERKFKMLINVELGKSYYVRCKPGISYLTVNPKLQLVDNELGEREYKEITDEN</sequence>
<keyword evidence="4" id="KW-1185">Reference proteome</keyword>
<dbReference type="KEGG" id="smon:AWR27_02280"/>
<evidence type="ECO:0000256" key="1">
    <source>
        <dbReference type="SAM" id="Phobius"/>
    </source>
</evidence>
<organism evidence="3 4">
    <name type="scientific">Spirosoma montaniterrae</name>
    <dbReference type="NCBI Taxonomy" id="1178516"/>
    <lineage>
        <taxon>Bacteria</taxon>
        <taxon>Pseudomonadati</taxon>
        <taxon>Bacteroidota</taxon>
        <taxon>Cytophagia</taxon>
        <taxon>Cytophagales</taxon>
        <taxon>Cytophagaceae</taxon>
        <taxon>Spirosoma</taxon>
    </lineage>
</organism>
<protein>
    <recommendedName>
        <fullName evidence="5">DUF2846 domain-containing protein</fullName>
    </recommendedName>
</protein>
<evidence type="ECO:0000313" key="4">
    <source>
        <dbReference type="Proteomes" id="UP000187941"/>
    </source>
</evidence>
<keyword evidence="2" id="KW-0732">Signal</keyword>
<feature type="transmembrane region" description="Helical" evidence="1">
    <location>
        <begin position="40"/>
        <end position="57"/>
    </location>
</feature>
<dbReference type="Proteomes" id="UP000187941">
    <property type="component" value="Chromosome"/>
</dbReference>
<feature type="chain" id="PRO_5012275566" description="DUF2846 domain-containing protein" evidence="2">
    <location>
        <begin position="25"/>
        <end position="141"/>
    </location>
</feature>
<dbReference type="OrthoDB" id="1319634at2"/>
<proteinExistence type="predicted"/>
<dbReference type="RefSeq" id="WP_077129692.1">
    <property type="nucleotide sequence ID" value="NZ_CP014263.1"/>
</dbReference>
<name>A0A1P9WSD8_9BACT</name>
<gene>
    <name evidence="3" type="ORF">AWR27_02280</name>
</gene>
<evidence type="ECO:0000313" key="3">
    <source>
        <dbReference type="EMBL" id="AQG78270.1"/>
    </source>
</evidence>
<keyword evidence="1" id="KW-1133">Transmembrane helix</keyword>
<accession>A0A1P9WSD8</accession>
<dbReference type="EMBL" id="CP014263">
    <property type="protein sequence ID" value="AQG78270.1"/>
    <property type="molecule type" value="Genomic_DNA"/>
</dbReference>
<dbReference type="STRING" id="1178516.AWR27_02280"/>
<feature type="signal peptide" evidence="2">
    <location>
        <begin position="1"/>
        <end position="24"/>
    </location>
</feature>
<keyword evidence="1" id="KW-0812">Transmembrane</keyword>
<reference evidence="3 4" key="1">
    <citation type="submission" date="2016-01" db="EMBL/GenBank/DDBJ databases">
        <authorList>
            <person name="Oliw E.H."/>
        </authorList>
    </citation>
    <scope>NUCLEOTIDE SEQUENCE [LARGE SCALE GENOMIC DNA]</scope>
    <source>
        <strain evidence="3 4">DY10</strain>
    </source>
</reference>
<dbReference type="AlphaFoldDB" id="A0A1P9WSD8"/>
<evidence type="ECO:0000256" key="2">
    <source>
        <dbReference type="SAM" id="SignalP"/>
    </source>
</evidence>
<evidence type="ECO:0008006" key="5">
    <source>
        <dbReference type="Google" id="ProtNLM"/>
    </source>
</evidence>